<dbReference type="Pfam" id="PF00126">
    <property type="entry name" value="HTH_1"/>
    <property type="match status" value="1"/>
</dbReference>
<dbReference type="PROSITE" id="PS50931">
    <property type="entry name" value="HTH_LYSR"/>
    <property type="match status" value="1"/>
</dbReference>
<dbReference type="Proteomes" id="UP001165580">
    <property type="component" value="Unassembled WGS sequence"/>
</dbReference>
<evidence type="ECO:0000313" key="7">
    <source>
        <dbReference type="Proteomes" id="UP001165580"/>
    </source>
</evidence>
<organism evidence="6 7">
    <name type="scientific">Herbiconiux gentiana</name>
    <dbReference type="NCBI Taxonomy" id="2970912"/>
    <lineage>
        <taxon>Bacteria</taxon>
        <taxon>Bacillati</taxon>
        <taxon>Actinomycetota</taxon>
        <taxon>Actinomycetes</taxon>
        <taxon>Micrococcales</taxon>
        <taxon>Microbacteriaceae</taxon>
        <taxon>Herbiconiux</taxon>
    </lineage>
</organism>
<comment type="similarity">
    <text evidence="1">Belongs to the LysR transcriptional regulatory family.</text>
</comment>
<evidence type="ECO:0000256" key="2">
    <source>
        <dbReference type="ARBA" id="ARBA00023015"/>
    </source>
</evidence>
<dbReference type="InterPro" id="IPR000847">
    <property type="entry name" value="LysR_HTH_N"/>
</dbReference>
<dbReference type="SUPFAM" id="SSF53850">
    <property type="entry name" value="Periplasmic binding protein-like II"/>
    <property type="match status" value="1"/>
</dbReference>
<gene>
    <name evidence="6" type="ORF">NVV95_15325</name>
</gene>
<keyword evidence="7" id="KW-1185">Reference proteome</keyword>
<evidence type="ECO:0000256" key="4">
    <source>
        <dbReference type="ARBA" id="ARBA00023163"/>
    </source>
</evidence>
<evidence type="ECO:0000256" key="1">
    <source>
        <dbReference type="ARBA" id="ARBA00009437"/>
    </source>
</evidence>
<keyword evidence="4" id="KW-0804">Transcription</keyword>
<evidence type="ECO:0000259" key="5">
    <source>
        <dbReference type="PROSITE" id="PS50931"/>
    </source>
</evidence>
<sequence>MALAPPSGSFDLDSQTLRVVAAVAEYGSITRAATVLGYSQPAVSQQLKRVEARLGMPIVTRSGRGIRLTDAGEVLARHADAVLTALDAAAGELADLAGLRSGRVRLAAFPSASSTIVPRLIGALAAEHSGVQVTYLEAEPPEAVAGVRDGVSDLAVAFRHPADRHDPFDASAEGLTVHELARDDVLLLAPAGHPAASAGDPVDLAELRGENWIAGCPRCRGHLLDSCARAGFAPSIAFETDNFVAVMSMVAAGLGVALLPELAISASALPPGVTAHRTRAGDHRMLVAVTRPGADHIPAVAETLRLLTGLTAGGASARTGRAAQ</sequence>
<proteinExistence type="inferred from homology"/>
<comment type="caution">
    <text evidence="6">The sequence shown here is derived from an EMBL/GenBank/DDBJ whole genome shotgun (WGS) entry which is preliminary data.</text>
</comment>
<dbReference type="InterPro" id="IPR005119">
    <property type="entry name" value="LysR_subst-bd"/>
</dbReference>
<accession>A0ABT2GI68</accession>
<keyword evidence="2" id="KW-0805">Transcription regulation</keyword>
<dbReference type="Gene3D" id="1.10.10.10">
    <property type="entry name" value="Winged helix-like DNA-binding domain superfamily/Winged helix DNA-binding domain"/>
    <property type="match status" value="1"/>
</dbReference>
<evidence type="ECO:0000256" key="3">
    <source>
        <dbReference type="ARBA" id="ARBA00023125"/>
    </source>
</evidence>
<dbReference type="PANTHER" id="PTHR30346">
    <property type="entry name" value="TRANSCRIPTIONAL DUAL REGULATOR HCAR-RELATED"/>
    <property type="match status" value="1"/>
</dbReference>
<dbReference type="SUPFAM" id="SSF46785">
    <property type="entry name" value="Winged helix' DNA-binding domain"/>
    <property type="match status" value="1"/>
</dbReference>
<dbReference type="InterPro" id="IPR036390">
    <property type="entry name" value="WH_DNA-bd_sf"/>
</dbReference>
<evidence type="ECO:0000313" key="6">
    <source>
        <dbReference type="EMBL" id="MCS5715918.1"/>
    </source>
</evidence>
<dbReference type="PRINTS" id="PR00039">
    <property type="entry name" value="HTHLYSR"/>
</dbReference>
<dbReference type="PANTHER" id="PTHR30346:SF29">
    <property type="entry name" value="LYSR SUBSTRATE-BINDING"/>
    <property type="match status" value="1"/>
</dbReference>
<protein>
    <submittedName>
        <fullName evidence="6">LysR family transcriptional regulator</fullName>
    </submittedName>
</protein>
<dbReference type="CDD" id="cd08423">
    <property type="entry name" value="PBP2_LTTR_like_6"/>
    <property type="match status" value="1"/>
</dbReference>
<keyword evidence="3" id="KW-0238">DNA-binding</keyword>
<dbReference type="InterPro" id="IPR036388">
    <property type="entry name" value="WH-like_DNA-bd_sf"/>
</dbReference>
<name>A0ABT2GI68_9MICO</name>
<dbReference type="Pfam" id="PF03466">
    <property type="entry name" value="LysR_substrate"/>
    <property type="match status" value="1"/>
</dbReference>
<reference evidence="6" key="1">
    <citation type="submission" date="2022-08" db="EMBL/GenBank/DDBJ databases">
        <authorList>
            <person name="Deng Y."/>
            <person name="Han X.-F."/>
            <person name="Zhang Y.-Q."/>
        </authorList>
    </citation>
    <scope>NUCLEOTIDE SEQUENCE</scope>
    <source>
        <strain evidence="6">CPCC 205716</strain>
    </source>
</reference>
<dbReference type="Gene3D" id="3.40.190.10">
    <property type="entry name" value="Periplasmic binding protein-like II"/>
    <property type="match status" value="2"/>
</dbReference>
<dbReference type="RefSeq" id="WP_259487416.1">
    <property type="nucleotide sequence ID" value="NZ_JANTEZ010000006.1"/>
</dbReference>
<dbReference type="EMBL" id="JANTEZ010000006">
    <property type="protein sequence ID" value="MCS5715918.1"/>
    <property type="molecule type" value="Genomic_DNA"/>
</dbReference>
<feature type="domain" description="HTH lysR-type" evidence="5">
    <location>
        <begin position="12"/>
        <end position="69"/>
    </location>
</feature>